<proteinExistence type="predicted"/>
<accession>A0A2B7Z7Z0</accession>
<protein>
    <submittedName>
        <fullName evidence="1">Uncharacterized protein</fullName>
    </submittedName>
</protein>
<dbReference type="EMBL" id="PDND01000239">
    <property type="protein sequence ID" value="PGH29471.1"/>
    <property type="molecule type" value="Genomic_DNA"/>
</dbReference>
<organism evidence="1 2">
    <name type="scientific">[Emmonsia] crescens</name>
    <dbReference type="NCBI Taxonomy" id="73230"/>
    <lineage>
        <taxon>Eukaryota</taxon>
        <taxon>Fungi</taxon>
        <taxon>Dikarya</taxon>
        <taxon>Ascomycota</taxon>
        <taxon>Pezizomycotina</taxon>
        <taxon>Eurotiomycetes</taxon>
        <taxon>Eurotiomycetidae</taxon>
        <taxon>Onygenales</taxon>
        <taxon>Ajellomycetaceae</taxon>
        <taxon>Emergomyces</taxon>
    </lineage>
</organism>
<dbReference type="AlphaFoldDB" id="A0A2B7Z7Z0"/>
<evidence type="ECO:0000313" key="1">
    <source>
        <dbReference type="EMBL" id="PGH29471.1"/>
    </source>
</evidence>
<dbReference type="Proteomes" id="UP000226031">
    <property type="component" value="Unassembled WGS sequence"/>
</dbReference>
<keyword evidence="2" id="KW-1185">Reference proteome</keyword>
<name>A0A2B7Z7Z0_9EURO</name>
<dbReference type="VEuPathDB" id="FungiDB:EMCG_07187"/>
<gene>
    <name evidence="1" type="ORF">GX50_07785</name>
</gene>
<feature type="non-terminal residue" evidence="1">
    <location>
        <position position="1"/>
    </location>
</feature>
<dbReference type="STRING" id="73230.A0A2B7Z7Z0"/>
<reference evidence="1 2" key="1">
    <citation type="submission" date="2017-10" db="EMBL/GenBank/DDBJ databases">
        <title>Comparative genomics in systemic dimorphic fungi from Ajellomycetaceae.</title>
        <authorList>
            <person name="Munoz J.F."/>
            <person name="Mcewen J.G."/>
            <person name="Clay O.K."/>
            <person name="Cuomo C.A."/>
        </authorList>
    </citation>
    <scope>NUCLEOTIDE SEQUENCE [LARGE SCALE GENOMIC DNA]</scope>
    <source>
        <strain evidence="1 2">UAMH4076</strain>
    </source>
</reference>
<dbReference type="Pfam" id="PF12520">
    <property type="entry name" value="DUF3723"/>
    <property type="match status" value="1"/>
</dbReference>
<comment type="caution">
    <text evidence="1">The sequence shown here is derived from an EMBL/GenBank/DDBJ whole genome shotgun (WGS) entry which is preliminary data.</text>
</comment>
<sequence length="83" mass="9311">KPSIPPEQKSEDELLAKSNHVKANEHVVYKMAELAHHLGFQSSEITALINQSSGWQIARAALLQARRLSHFQYDAGVVDMLMK</sequence>
<evidence type="ECO:0000313" key="2">
    <source>
        <dbReference type="Proteomes" id="UP000226031"/>
    </source>
</evidence>
<dbReference type="InterPro" id="IPR022198">
    <property type="entry name" value="DUF3723"/>
</dbReference>